<sequence>MRTQLRHLKEDTEQILSTRWATLKVTNSFRAR</sequence>
<protein>
    <submittedName>
        <fullName evidence="1">Uncharacterized protein</fullName>
    </submittedName>
</protein>
<evidence type="ECO:0000313" key="2">
    <source>
        <dbReference type="Proteomes" id="UP000251241"/>
    </source>
</evidence>
<evidence type="ECO:0000313" key="1">
    <source>
        <dbReference type="EMBL" id="SPZ94648.1"/>
    </source>
</evidence>
<proteinExistence type="predicted"/>
<dbReference type="AlphaFoldDB" id="A0A2X2JLA3"/>
<organism evidence="1 2">
    <name type="scientific">Sphingobacterium multivorum</name>
    <dbReference type="NCBI Taxonomy" id="28454"/>
    <lineage>
        <taxon>Bacteria</taxon>
        <taxon>Pseudomonadati</taxon>
        <taxon>Bacteroidota</taxon>
        <taxon>Sphingobacteriia</taxon>
        <taxon>Sphingobacteriales</taxon>
        <taxon>Sphingobacteriaceae</taxon>
        <taxon>Sphingobacterium</taxon>
    </lineage>
</organism>
<gene>
    <name evidence="1" type="ORF">NCTC11343_05457</name>
</gene>
<name>A0A2X2JLA3_SPHMU</name>
<dbReference type="Proteomes" id="UP000251241">
    <property type="component" value="Unassembled WGS sequence"/>
</dbReference>
<reference evidence="1 2" key="1">
    <citation type="submission" date="2018-06" db="EMBL/GenBank/DDBJ databases">
        <authorList>
            <consortium name="Pathogen Informatics"/>
            <person name="Doyle S."/>
        </authorList>
    </citation>
    <scope>NUCLEOTIDE SEQUENCE [LARGE SCALE GENOMIC DNA]</scope>
    <source>
        <strain evidence="1 2">NCTC11343</strain>
    </source>
</reference>
<accession>A0A2X2JLA3</accession>
<dbReference type="EMBL" id="UAUU01000011">
    <property type="protein sequence ID" value="SPZ94648.1"/>
    <property type="molecule type" value="Genomic_DNA"/>
</dbReference>